<evidence type="ECO:0000256" key="1">
    <source>
        <dbReference type="SAM" id="SignalP"/>
    </source>
</evidence>
<dbReference type="PANTHER" id="PTHR37245:SF4">
    <property type="entry name" value="PAMP-INDUCED SECRETED PEPTIDE 1"/>
    <property type="match status" value="1"/>
</dbReference>
<keyword evidence="3" id="KW-1185">Reference proteome</keyword>
<proteinExistence type="predicted"/>
<organism evidence="2 3">
    <name type="scientific">Carpinus fangiana</name>
    <dbReference type="NCBI Taxonomy" id="176857"/>
    <lineage>
        <taxon>Eukaryota</taxon>
        <taxon>Viridiplantae</taxon>
        <taxon>Streptophyta</taxon>
        <taxon>Embryophyta</taxon>
        <taxon>Tracheophyta</taxon>
        <taxon>Spermatophyta</taxon>
        <taxon>Magnoliopsida</taxon>
        <taxon>eudicotyledons</taxon>
        <taxon>Gunneridae</taxon>
        <taxon>Pentapetalae</taxon>
        <taxon>rosids</taxon>
        <taxon>fabids</taxon>
        <taxon>Fagales</taxon>
        <taxon>Betulaceae</taxon>
        <taxon>Carpinus</taxon>
    </lineage>
</organism>
<feature type="chain" id="PRO_5024453178" evidence="1">
    <location>
        <begin position="28"/>
        <end position="71"/>
    </location>
</feature>
<protein>
    <submittedName>
        <fullName evidence="2">Uncharacterized protein</fullName>
    </submittedName>
</protein>
<evidence type="ECO:0000313" key="2">
    <source>
        <dbReference type="EMBL" id="KAE8076600.1"/>
    </source>
</evidence>
<dbReference type="GO" id="GO:0006952">
    <property type="term" value="P:defense response"/>
    <property type="evidence" value="ECO:0007669"/>
    <property type="project" value="InterPro"/>
</dbReference>
<name>A0A5N6RFK6_9ROSI</name>
<dbReference type="AlphaFoldDB" id="A0A5N6RFK6"/>
<reference evidence="2 3" key="1">
    <citation type="submission" date="2019-06" db="EMBL/GenBank/DDBJ databases">
        <title>A chromosomal-level reference genome of Carpinus fangiana (Coryloideae, Betulaceae).</title>
        <authorList>
            <person name="Yang X."/>
            <person name="Wang Z."/>
            <person name="Zhang L."/>
            <person name="Hao G."/>
            <person name="Liu J."/>
            <person name="Yang Y."/>
        </authorList>
    </citation>
    <scope>NUCLEOTIDE SEQUENCE [LARGE SCALE GENOMIC DNA]</scope>
    <source>
        <strain evidence="2">Cfa_2016G</strain>
        <tissue evidence="2">Leaf</tissue>
    </source>
</reference>
<sequence length="71" mass="8010">MNFRKTRALLIIFVIYVAILSHPRVEAARVLPSADHADVVETYSSVYEKAKLNMAYWLERLPSGPSPGGRH</sequence>
<dbReference type="PANTHER" id="PTHR37245">
    <property type="entry name" value="PAMP-INDUCED SECRETED PEPTIDE 1"/>
    <property type="match status" value="1"/>
</dbReference>
<dbReference type="OrthoDB" id="1872350at2759"/>
<dbReference type="EMBL" id="CM017326">
    <property type="protein sequence ID" value="KAE8076600.1"/>
    <property type="molecule type" value="Genomic_DNA"/>
</dbReference>
<dbReference type="Proteomes" id="UP000327013">
    <property type="component" value="Chromosome 6"/>
</dbReference>
<dbReference type="InterPro" id="IPR040273">
    <property type="entry name" value="PIP1"/>
</dbReference>
<evidence type="ECO:0000313" key="3">
    <source>
        <dbReference type="Proteomes" id="UP000327013"/>
    </source>
</evidence>
<accession>A0A5N6RFK6</accession>
<keyword evidence="1" id="KW-0732">Signal</keyword>
<gene>
    <name evidence="2" type="ORF">FH972_015237</name>
</gene>
<feature type="signal peptide" evidence="1">
    <location>
        <begin position="1"/>
        <end position="27"/>
    </location>
</feature>